<protein>
    <submittedName>
        <fullName evidence="3">Glutathione synthetase</fullName>
    </submittedName>
</protein>
<dbReference type="Gene3D" id="3.30.470.20">
    <property type="entry name" value="ATP-grasp fold, B domain"/>
    <property type="match status" value="1"/>
</dbReference>
<organism evidence="3 4">
    <name type="scientific">Roseimaritima ulvae</name>
    <dbReference type="NCBI Taxonomy" id="980254"/>
    <lineage>
        <taxon>Bacteria</taxon>
        <taxon>Pseudomonadati</taxon>
        <taxon>Planctomycetota</taxon>
        <taxon>Planctomycetia</taxon>
        <taxon>Pirellulales</taxon>
        <taxon>Pirellulaceae</taxon>
        <taxon>Roseimaritima</taxon>
    </lineage>
</organism>
<evidence type="ECO:0000313" key="4">
    <source>
        <dbReference type="Proteomes" id="UP000325286"/>
    </source>
</evidence>
<reference evidence="3 4" key="1">
    <citation type="submission" date="2019-08" db="EMBL/GenBank/DDBJ databases">
        <title>Deep-cultivation of Planctomycetes and their phenomic and genomic characterization uncovers novel biology.</title>
        <authorList>
            <person name="Wiegand S."/>
            <person name="Jogler M."/>
            <person name="Boedeker C."/>
            <person name="Pinto D."/>
            <person name="Vollmers J."/>
            <person name="Rivas-Marin E."/>
            <person name="Kohn T."/>
            <person name="Peeters S.H."/>
            <person name="Heuer A."/>
            <person name="Rast P."/>
            <person name="Oberbeckmann S."/>
            <person name="Bunk B."/>
            <person name="Jeske O."/>
            <person name="Meyerdierks A."/>
            <person name="Storesund J.E."/>
            <person name="Kallscheuer N."/>
            <person name="Luecker S."/>
            <person name="Lage O.M."/>
            <person name="Pohl T."/>
            <person name="Merkel B.J."/>
            <person name="Hornburger P."/>
            <person name="Mueller R.-W."/>
            <person name="Bruemmer F."/>
            <person name="Labrenz M."/>
            <person name="Spormann A.M."/>
            <person name="Op den Camp H."/>
            <person name="Overmann J."/>
            <person name="Amann R."/>
            <person name="Jetten M.S.M."/>
            <person name="Mascher T."/>
            <person name="Medema M.H."/>
            <person name="Devos D.P."/>
            <person name="Kaster A.-K."/>
            <person name="Ovreas L."/>
            <person name="Rohde M."/>
            <person name="Galperin M.Y."/>
            <person name="Jogler C."/>
        </authorList>
    </citation>
    <scope>NUCLEOTIDE SEQUENCE [LARGE SCALE GENOMIC DNA]</scope>
    <source>
        <strain evidence="3 4">UC8</strain>
    </source>
</reference>
<keyword evidence="4" id="KW-1185">Reference proteome</keyword>
<dbReference type="PANTHER" id="PTHR21621">
    <property type="entry name" value="RIBOSOMAL PROTEIN S6 MODIFICATION PROTEIN"/>
    <property type="match status" value="1"/>
</dbReference>
<feature type="domain" description="ATP-grasp" evidence="2">
    <location>
        <begin position="287"/>
        <end position="482"/>
    </location>
</feature>
<dbReference type="PROSITE" id="PS50975">
    <property type="entry name" value="ATP_GRASP"/>
    <property type="match status" value="1"/>
</dbReference>
<dbReference type="InterPro" id="IPR013815">
    <property type="entry name" value="ATP_grasp_subdomain_1"/>
</dbReference>
<dbReference type="KEGG" id="rul:UC8_02710"/>
<dbReference type="Pfam" id="PF08443">
    <property type="entry name" value="RimK"/>
    <property type="match status" value="1"/>
</dbReference>
<dbReference type="Gene3D" id="3.30.1490.20">
    <property type="entry name" value="ATP-grasp fold, A domain"/>
    <property type="match status" value="1"/>
</dbReference>
<keyword evidence="1" id="KW-0547">Nucleotide-binding</keyword>
<dbReference type="OrthoDB" id="9800957at2"/>
<dbReference type="GO" id="GO:0005524">
    <property type="term" value="F:ATP binding"/>
    <property type="evidence" value="ECO:0007669"/>
    <property type="project" value="UniProtKB-UniRule"/>
</dbReference>
<dbReference type="InterPro" id="IPR011761">
    <property type="entry name" value="ATP-grasp"/>
</dbReference>
<dbReference type="Pfam" id="PF14401">
    <property type="entry name" value="RLAN"/>
    <property type="match status" value="1"/>
</dbReference>
<dbReference type="PANTHER" id="PTHR21621:SF0">
    <property type="entry name" value="BETA-CITRYLGLUTAMATE SYNTHASE B-RELATED"/>
    <property type="match status" value="1"/>
</dbReference>
<accession>A0A5B9QHJ9</accession>
<sequence>MKIVLVAESSDGWLGGFEGVQTIDPSEYLANPDWNIRPRTRVYNLCRSYDYQSMGYYVSLLAEARGQRPIPDVMTIQDLRDKTAVGLVPQALDELIQKSFQSLTSNEFVLSVYFGRNLAKKHDRLATALYGLFQSPLLRFKFSRRSKWRLRNVTAIALNDVPAAHRDFVAAAAAKHFASRAASPPKRATMRYDMAILHNPAEAELSPSDDVALRRMVKAAAAVGIEAELITHQEAGRLLEFDALFVRETTAVNHHTYTLARRAKAAGMVVIDDPVSILRCTNKVYLAELMNRAKVPTPQTTVVHRHNAETIAEHMTYPCVLKKPDSAFSQGVVKANTADEMLQRLFELFDDSELVIAQEYMRTDFDWRIGILDQRPLFACKYHMARGHWQIAKHSDDGNKPKFGKCETFPVETAPRKAVAMALKAANLIGDGLYGVDVKESDGRFYIIEVNDNPNLDSGVEDAVLREELYRRIMESFIRRIETSKSFQRE</sequence>
<dbReference type="GO" id="GO:0009432">
    <property type="term" value="P:SOS response"/>
    <property type="evidence" value="ECO:0007669"/>
    <property type="project" value="TreeGrafter"/>
</dbReference>
<dbReference type="InterPro" id="IPR025839">
    <property type="entry name" value="RLAN_dom"/>
</dbReference>
<dbReference type="GO" id="GO:0046872">
    <property type="term" value="F:metal ion binding"/>
    <property type="evidence" value="ECO:0007669"/>
    <property type="project" value="InterPro"/>
</dbReference>
<dbReference type="Proteomes" id="UP000325286">
    <property type="component" value="Chromosome"/>
</dbReference>
<dbReference type="InterPro" id="IPR013651">
    <property type="entry name" value="ATP-grasp_RimK-type"/>
</dbReference>
<evidence type="ECO:0000259" key="2">
    <source>
        <dbReference type="PROSITE" id="PS50975"/>
    </source>
</evidence>
<evidence type="ECO:0000313" key="3">
    <source>
        <dbReference type="EMBL" id="QEG38314.1"/>
    </source>
</evidence>
<dbReference type="GO" id="GO:0005737">
    <property type="term" value="C:cytoplasm"/>
    <property type="evidence" value="ECO:0007669"/>
    <property type="project" value="TreeGrafter"/>
</dbReference>
<name>A0A5B9QHJ9_9BACT</name>
<dbReference type="SUPFAM" id="SSF56059">
    <property type="entry name" value="Glutathione synthetase ATP-binding domain-like"/>
    <property type="match status" value="1"/>
</dbReference>
<keyword evidence="1" id="KW-0067">ATP-binding</keyword>
<dbReference type="AlphaFoldDB" id="A0A5B9QHJ9"/>
<dbReference type="GO" id="GO:0018169">
    <property type="term" value="F:ribosomal S6-glutamic acid ligase activity"/>
    <property type="evidence" value="ECO:0007669"/>
    <property type="project" value="TreeGrafter"/>
</dbReference>
<gene>
    <name evidence="3" type="ORF">UC8_02710</name>
</gene>
<dbReference type="RefSeq" id="WP_068141693.1">
    <property type="nucleotide sequence ID" value="NZ_CP042914.1"/>
</dbReference>
<evidence type="ECO:0000256" key="1">
    <source>
        <dbReference type="PROSITE-ProRule" id="PRU00409"/>
    </source>
</evidence>
<proteinExistence type="predicted"/>
<dbReference type="EMBL" id="CP042914">
    <property type="protein sequence ID" value="QEG38314.1"/>
    <property type="molecule type" value="Genomic_DNA"/>
</dbReference>